<sequence>MDENNLMLFMLLVISFFFLTIFFTVTLFLTYKKIKRLQELENYANVLKGSLSANSNTTHTKTNTNNDNNNNNNNNDNTLHQNQNAHADPTHLPQTLLLEILPSKSAKWDRLLSANAPQDPNSNGSGRHEPPMKPEEEQTGSGQERGAAESGSVPAGEVGSRQETVDGCATGRVLVVLEEEEEERVKKKKKKGKKKRVQLKGEEVVVGEENGGGRENPGMPELGCLCPLTSMGSATQRKIKELYHQLVQSCESNELTLAQVGEFTKCLAQAREELEDKSETIKRKFSIQKALLSKADRSSIDRLRQQIYNLEKQQRRLEEDVYVYNWLQDQLRLSPACKKMFEVCADMELKTRSSKPLENTETDEFADISFEELLAQEKKDSFWFVFPLKCLASYIFFFPTAHQTTLLLHFPIQAEKLEIKNVHKMMTFT</sequence>
<proteinExistence type="predicted"/>
<dbReference type="EMBL" id="JBCGBO010000001">
    <property type="protein sequence ID" value="KAK9228754.1"/>
    <property type="molecule type" value="Genomic_DNA"/>
</dbReference>
<dbReference type="AlphaFoldDB" id="A0AAP0N3K7"/>
<comment type="caution">
    <text evidence="3">The sequence shown here is derived from an EMBL/GenBank/DDBJ whole genome shotgun (WGS) entry which is preliminary data.</text>
</comment>
<feature type="transmembrane region" description="Helical" evidence="2">
    <location>
        <begin position="6"/>
        <end position="29"/>
    </location>
</feature>
<dbReference type="Proteomes" id="UP001428341">
    <property type="component" value="Unassembled WGS sequence"/>
</dbReference>
<evidence type="ECO:0000256" key="1">
    <source>
        <dbReference type="SAM" id="MobiDB-lite"/>
    </source>
</evidence>
<organism evidence="3 4">
    <name type="scientific">Citrus x changshan-huyou</name>
    <dbReference type="NCBI Taxonomy" id="2935761"/>
    <lineage>
        <taxon>Eukaryota</taxon>
        <taxon>Viridiplantae</taxon>
        <taxon>Streptophyta</taxon>
        <taxon>Embryophyta</taxon>
        <taxon>Tracheophyta</taxon>
        <taxon>Spermatophyta</taxon>
        <taxon>Magnoliopsida</taxon>
        <taxon>eudicotyledons</taxon>
        <taxon>Gunneridae</taxon>
        <taxon>Pentapetalae</taxon>
        <taxon>rosids</taxon>
        <taxon>malvids</taxon>
        <taxon>Sapindales</taxon>
        <taxon>Rutaceae</taxon>
        <taxon>Aurantioideae</taxon>
        <taxon>Citrus</taxon>
    </lineage>
</organism>
<feature type="compositionally biased region" description="Low complexity" evidence="1">
    <location>
        <begin position="54"/>
        <end position="84"/>
    </location>
</feature>
<dbReference type="SMR" id="A0AAP0N3K7"/>
<keyword evidence="2" id="KW-0472">Membrane</keyword>
<dbReference type="PANTHER" id="PTHR35991">
    <property type="entry name" value="CA-RESPONSIVE PROTEIN"/>
    <property type="match status" value="1"/>
</dbReference>
<name>A0AAP0N3K7_9ROSI</name>
<feature type="compositionally biased region" description="Polar residues" evidence="1">
    <location>
        <begin position="115"/>
        <end position="125"/>
    </location>
</feature>
<dbReference type="PANTHER" id="PTHR35991:SF1">
    <property type="entry name" value="CA-RESPONSIVE PROTEIN"/>
    <property type="match status" value="1"/>
</dbReference>
<keyword evidence="2" id="KW-0812">Transmembrane</keyword>
<feature type="compositionally biased region" description="Basic and acidic residues" evidence="1">
    <location>
        <begin position="126"/>
        <end position="136"/>
    </location>
</feature>
<accession>A0AAP0N3K7</accession>
<gene>
    <name evidence="3" type="ORF">WN944_021710</name>
</gene>
<keyword evidence="2" id="KW-1133">Transmembrane helix</keyword>
<feature type="region of interest" description="Disordered" evidence="1">
    <location>
        <begin position="52"/>
        <end position="88"/>
    </location>
</feature>
<feature type="region of interest" description="Disordered" evidence="1">
    <location>
        <begin position="114"/>
        <end position="163"/>
    </location>
</feature>
<evidence type="ECO:0000313" key="4">
    <source>
        <dbReference type="Proteomes" id="UP001428341"/>
    </source>
</evidence>
<keyword evidence="4" id="KW-1185">Reference proteome</keyword>
<evidence type="ECO:0000256" key="2">
    <source>
        <dbReference type="SAM" id="Phobius"/>
    </source>
</evidence>
<reference evidence="3 4" key="1">
    <citation type="submission" date="2024-05" db="EMBL/GenBank/DDBJ databases">
        <title>Haplotype-resolved chromosome-level genome assembly of Huyou (Citrus changshanensis).</title>
        <authorList>
            <person name="Miao C."/>
            <person name="Chen W."/>
            <person name="Wu Y."/>
            <person name="Wang L."/>
            <person name="Zhao S."/>
            <person name="Grierson D."/>
            <person name="Xu C."/>
            <person name="Chen K."/>
        </authorList>
    </citation>
    <scope>NUCLEOTIDE SEQUENCE [LARGE SCALE GENOMIC DNA]</scope>
    <source>
        <strain evidence="3">01-14</strain>
        <tissue evidence="3">Leaf</tissue>
    </source>
</reference>
<evidence type="ECO:0000313" key="3">
    <source>
        <dbReference type="EMBL" id="KAK9228754.1"/>
    </source>
</evidence>
<protein>
    <submittedName>
        <fullName evidence="3">Uncharacterized protein</fullName>
    </submittedName>
</protein>